<evidence type="ECO:0000313" key="3">
    <source>
        <dbReference type="Proteomes" id="UP000294530"/>
    </source>
</evidence>
<comment type="caution">
    <text evidence="2">The sequence shown here is derived from an EMBL/GenBank/DDBJ whole genome shotgun (WGS) entry which is preliminary data.</text>
</comment>
<dbReference type="RefSeq" id="XP_067821247.1">
    <property type="nucleotide sequence ID" value="XM_067959203.1"/>
</dbReference>
<accession>A0A976FRN1</accession>
<dbReference type="GeneID" id="94344874"/>
<dbReference type="AlphaFoldDB" id="A0A976FRN1"/>
<dbReference type="EMBL" id="SHOA02000015">
    <property type="protein sequence ID" value="TDH71748.1"/>
    <property type="molecule type" value="Genomic_DNA"/>
</dbReference>
<sequence length="60" mass="6472">MTELALSPLNNSTSSEQDPGNMSSAAFTRASSPAAIQMLNFGNGRSSSYLNRYQLTSEIR</sequence>
<feature type="region of interest" description="Disordered" evidence="1">
    <location>
        <begin position="1"/>
        <end position="28"/>
    </location>
</feature>
<protein>
    <submittedName>
        <fullName evidence="2">Uncharacterized protein</fullName>
    </submittedName>
</protein>
<dbReference type="KEGG" id="blac:94344874"/>
<dbReference type="Proteomes" id="UP000294530">
    <property type="component" value="Unassembled WGS sequence"/>
</dbReference>
<name>A0A976FRN1_BRELC</name>
<organism evidence="2 3">
    <name type="scientific">Bremia lactucae</name>
    <name type="common">Lettuce downy mildew</name>
    <dbReference type="NCBI Taxonomy" id="4779"/>
    <lineage>
        <taxon>Eukaryota</taxon>
        <taxon>Sar</taxon>
        <taxon>Stramenopiles</taxon>
        <taxon>Oomycota</taxon>
        <taxon>Peronosporomycetes</taxon>
        <taxon>Peronosporales</taxon>
        <taxon>Peronosporaceae</taxon>
        <taxon>Bremia</taxon>
    </lineage>
</organism>
<feature type="compositionally biased region" description="Polar residues" evidence="1">
    <location>
        <begin position="8"/>
        <end position="28"/>
    </location>
</feature>
<evidence type="ECO:0000256" key="1">
    <source>
        <dbReference type="SAM" id="MobiDB-lite"/>
    </source>
</evidence>
<reference evidence="2 3" key="1">
    <citation type="journal article" date="2021" name="Genome Biol.">
        <title>AFLAP: assembly-free linkage analysis pipeline using k-mers from genome sequencing data.</title>
        <authorList>
            <person name="Fletcher K."/>
            <person name="Zhang L."/>
            <person name="Gil J."/>
            <person name="Han R."/>
            <person name="Cavanaugh K."/>
            <person name="Michelmore R."/>
        </authorList>
    </citation>
    <scope>NUCLEOTIDE SEQUENCE [LARGE SCALE GENOMIC DNA]</scope>
    <source>
        <strain evidence="2 3">SF5</strain>
    </source>
</reference>
<proteinExistence type="predicted"/>
<gene>
    <name evidence="2" type="ORF">CCR75_001098</name>
</gene>
<evidence type="ECO:0000313" key="2">
    <source>
        <dbReference type="EMBL" id="TDH71748.1"/>
    </source>
</evidence>
<keyword evidence="3" id="KW-1185">Reference proteome</keyword>